<feature type="signal peptide" evidence="1">
    <location>
        <begin position="1"/>
        <end position="21"/>
    </location>
</feature>
<gene>
    <name evidence="3" type="ORF">N5I32_16040</name>
</gene>
<dbReference type="Proteomes" id="UP001205601">
    <property type="component" value="Unassembled WGS sequence"/>
</dbReference>
<proteinExistence type="predicted"/>
<feature type="domain" description="Thiol:disulfide interchange protein DsbD N-terminal" evidence="2">
    <location>
        <begin position="32"/>
        <end position="140"/>
    </location>
</feature>
<dbReference type="Pfam" id="PF11412">
    <property type="entry name" value="DsbD_N"/>
    <property type="match status" value="1"/>
</dbReference>
<protein>
    <submittedName>
        <fullName evidence="3">Protein-disulfide reductase DsbD family protein</fullName>
    </submittedName>
</protein>
<organism evidence="3 4">
    <name type="scientific">Albidovulum sediminis</name>
    <dbReference type="NCBI Taxonomy" id="3066345"/>
    <lineage>
        <taxon>Bacteria</taxon>
        <taxon>Pseudomonadati</taxon>
        <taxon>Pseudomonadota</taxon>
        <taxon>Alphaproteobacteria</taxon>
        <taxon>Rhodobacterales</taxon>
        <taxon>Paracoccaceae</taxon>
        <taxon>Albidovulum</taxon>
    </lineage>
</organism>
<evidence type="ECO:0000313" key="4">
    <source>
        <dbReference type="Proteomes" id="UP001205601"/>
    </source>
</evidence>
<dbReference type="InterPro" id="IPR028250">
    <property type="entry name" value="DsbDN"/>
</dbReference>
<reference evidence="4" key="1">
    <citation type="submission" date="2023-07" db="EMBL/GenBank/DDBJ databases">
        <title>Defluviimonas sediminis sp. nov., isolated from mangrove sediment.</title>
        <authorList>
            <person name="Liu L."/>
            <person name="Li J."/>
            <person name="Huang Y."/>
            <person name="Pan J."/>
            <person name="Li M."/>
        </authorList>
    </citation>
    <scope>NUCLEOTIDE SEQUENCE [LARGE SCALE GENOMIC DNA]</scope>
    <source>
        <strain evidence="4">FT324</strain>
    </source>
</reference>
<dbReference type="RefSeq" id="WP_261496921.1">
    <property type="nucleotide sequence ID" value="NZ_JAOCQF010000003.1"/>
</dbReference>
<feature type="chain" id="PRO_5046074714" evidence="1">
    <location>
        <begin position="22"/>
        <end position="266"/>
    </location>
</feature>
<evidence type="ECO:0000256" key="1">
    <source>
        <dbReference type="SAM" id="SignalP"/>
    </source>
</evidence>
<evidence type="ECO:0000313" key="3">
    <source>
        <dbReference type="EMBL" id="MCT8331029.1"/>
    </source>
</evidence>
<name>A0ABT2NQ44_9RHOB</name>
<accession>A0ABT2NQ44</accession>
<keyword evidence="1" id="KW-0732">Signal</keyword>
<sequence length="266" mass="28075">MTGRTLTASAVFAMCVSAASAQEVPDNLYSVELLPGWQTPEGTRMAALRLTLAKGWKTYWRAPGEAGIPPAFDWSGSENVASVTYHWPSPEVFEVSGFTTFGFHDELVLPIEVAPADPTRPIHADVDVELGICESICVPVAFSVSGDLSGNARDARISRALAEAPRDARQAGLKGISCAVEPIRDGLRLTTTLSLPPLGGDEIAVIEAGPGDIWVSSTETRRDGERLVSVADLVPPAAQPFALDRSSVVVTVLAHGQAIQQVGCTG</sequence>
<evidence type="ECO:0000259" key="2">
    <source>
        <dbReference type="Pfam" id="PF11412"/>
    </source>
</evidence>
<keyword evidence="4" id="KW-1185">Reference proteome</keyword>
<dbReference type="EMBL" id="JAOCQF010000003">
    <property type="protein sequence ID" value="MCT8331029.1"/>
    <property type="molecule type" value="Genomic_DNA"/>
</dbReference>
<comment type="caution">
    <text evidence="3">The sequence shown here is derived from an EMBL/GenBank/DDBJ whole genome shotgun (WGS) entry which is preliminary data.</text>
</comment>